<accession>J0WYX0</accession>
<dbReference type="InParanoid" id="J0WYX0"/>
<proteinExistence type="predicted"/>
<gene>
    <name evidence="1" type="ORF">AURDEDRAFT_127152</name>
</gene>
<dbReference type="KEGG" id="adl:AURDEDRAFT_127152"/>
<reference evidence="2" key="1">
    <citation type="journal article" date="2012" name="Science">
        <title>The Paleozoic origin of enzymatic lignin decomposition reconstructed from 31 fungal genomes.</title>
        <authorList>
            <person name="Floudas D."/>
            <person name="Binder M."/>
            <person name="Riley R."/>
            <person name="Barry K."/>
            <person name="Blanchette R.A."/>
            <person name="Henrissat B."/>
            <person name="Martinez A.T."/>
            <person name="Otillar R."/>
            <person name="Spatafora J.W."/>
            <person name="Yadav J.S."/>
            <person name="Aerts A."/>
            <person name="Benoit I."/>
            <person name="Boyd A."/>
            <person name="Carlson A."/>
            <person name="Copeland A."/>
            <person name="Coutinho P.M."/>
            <person name="de Vries R.P."/>
            <person name="Ferreira P."/>
            <person name="Findley K."/>
            <person name="Foster B."/>
            <person name="Gaskell J."/>
            <person name="Glotzer D."/>
            <person name="Gorecki P."/>
            <person name="Heitman J."/>
            <person name="Hesse C."/>
            <person name="Hori C."/>
            <person name="Igarashi K."/>
            <person name="Jurgens J.A."/>
            <person name="Kallen N."/>
            <person name="Kersten P."/>
            <person name="Kohler A."/>
            <person name="Kuees U."/>
            <person name="Kumar T.K.A."/>
            <person name="Kuo A."/>
            <person name="LaButti K."/>
            <person name="Larrondo L.F."/>
            <person name="Lindquist E."/>
            <person name="Ling A."/>
            <person name="Lombard V."/>
            <person name="Lucas S."/>
            <person name="Lundell T."/>
            <person name="Martin R."/>
            <person name="McLaughlin D.J."/>
            <person name="Morgenstern I."/>
            <person name="Morin E."/>
            <person name="Murat C."/>
            <person name="Nagy L.G."/>
            <person name="Nolan M."/>
            <person name="Ohm R.A."/>
            <person name="Patyshakuliyeva A."/>
            <person name="Rokas A."/>
            <person name="Ruiz-Duenas F.J."/>
            <person name="Sabat G."/>
            <person name="Salamov A."/>
            <person name="Samejima M."/>
            <person name="Schmutz J."/>
            <person name="Slot J.C."/>
            <person name="St John F."/>
            <person name="Stenlid J."/>
            <person name="Sun H."/>
            <person name="Sun S."/>
            <person name="Syed K."/>
            <person name="Tsang A."/>
            <person name="Wiebenga A."/>
            <person name="Young D."/>
            <person name="Pisabarro A."/>
            <person name="Eastwood D.C."/>
            <person name="Martin F."/>
            <person name="Cullen D."/>
            <person name="Grigoriev I.V."/>
            <person name="Hibbett D.S."/>
        </authorList>
    </citation>
    <scope>NUCLEOTIDE SEQUENCE [LARGE SCALE GENOMIC DNA]</scope>
    <source>
        <strain evidence="2">TFB10046</strain>
    </source>
</reference>
<protein>
    <submittedName>
        <fullName evidence="1">Uncharacterized protein</fullName>
    </submittedName>
</protein>
<keyword evidence="2" id="KW-1185">Reference proteome</keyword>
<organism evidence="1 2">
    <name type="scientific">Auricularia subglabra (strain TFB-10046 / SS5)</name>
    <name type="common">White-rot fungus</name>
    <name type="synonym">Auricularia delicata (strain TFB10046)</name>
    <dbReference type="NCBI Taxonomy" id="717982"/>
    <lineage>
        <taxon>Eukaryota</taxon>
        <taxon>Fungi</taxon>
        <taxon>Dikarya</taxon>
        <taxon>Basidiomycota</taxon>
        <taxon>Agaricomycotina</taxon>
        <taxon>Agaricomycetes</taxon>
        <taxon>Auriculariales</taxon>
        <taxon>Auriculariaceae</taxon>
        <taxon>Auricularia</taxon>
    </lineage>
</organism>
<dbReference type="Proteomes" id="UP000006514">
    <property type="component" value="Unassembled WGS sequence"/>
</dbReference>
<evidence type="ECO:0000313" key="1">
    <source>
        <dbReference type="EMBL" id="EJD41447.1"/>
    </source>
</evidence>
<evidence type="ECO:0000313" key="2">
    <source>
        <dbReference type="Proteomes" id="UP000006514"/>
    </source>
</evidence>
<dbReference type="EMBL" id="JH687793">
    <property type="protein sequence ID" value="EJD41447.1"/>
    <property type="molecule type" value="Genomic_DNA"/>
</dbReference>
<name>J0WYX0_AURST</name>
<dbReference type="AlphaFoldDB" id="J0WYX0"/>
<sequence length="207" mass="21604">MGATAPVLAAVASNLSVSQCCQSHCNSGCCAAGSPIRESVAIGGVVLPSRARTQGGEGTRFGSAMARAVSVCAYGSAVGKAGWESRVRGHVRGSLWLYRAHGIRGRWPAKPIAARGAATMVRRLMSRNGTHRVRTEDRGAIGSLGLAIVHANVAEGMFDRASLGDKGAGGGNGRIDKRRRTTTTVLYNGRVFSSGLLLKWLLMGTLL</sequence>